<dbReference type="OrthoDB" id="513466at2"/>
<evidence type="ECO:0000313" key="2">
    <source>
        <dbReference type="EMBL" id="AFZ61203.1"/>
    </source>
</evidence>
<reference evidence="3" key="1">
    <citation type="journal article" date="2013" name="Proc. Natl. Acad. Sci. U.S.A.">
        <title>Improving the coverage of the cyanobacterial phylum using diversity-driven genome sequencing.</title>
        <authorList>
            <person name="Shih P.M."/>
            <person name="Wu D."/>
            <person name="Latifi A."/>
            <person name="Axen S.D."/>
            <person name="Fewer D.P."/>
            <person name="Talla E."/>
            <person name="Calteau A."/>
            <person name="Cai F."/>
            <person name="Tandeau de Marsac N."/>
            <person name="Rippka R."/>
            <person name="Herdman M."/>
            <person name="Sivonen K."/>
            <person name="Coursin T."/>
            <person name="Laurent T."/>
            <person name="Goodwin L."/>
            <person name="Nolan M."/>
            <person name="Davenport K.W."/>
            <person name="Han C.S."/>
            <person name="Rubin E.M."/>
            <person name="Eisen J.A."/>
            <person name="Woyke T."/>
            <person name="Gugger M."/>
            <person name="Kerfeld C.A."/>
        </authorList>
    </citation>
    <scope>NUCLEOTIDE SEQUENCE [LARGE SCALE GENOMIC DNA]</scope>
    <source>
        <strain evidence="3">ATCC 27899 / PCC 7122</strain>
    </source>
</reference>
<dbReference type="RefSeq" id="WP_015364355.1">
    <property type="nucleotide sequence ID" value="NC_020157.1"/>
</dbReference>
<dbReference type="EMBL" id="CP003661">
    <property type="protein sequence ID" value="AFZ61203.1"/>
    <property type="molecule type" value="Genomic_DNA"/>
</dbReference>
<keyword evidence="2" id="KW-0614">Plasmid</keyword>
<protein>
    <submittedName>
        <fullName evidence="2">Uncharacterized protein</fullName>
    </submittedName>
</protein>
<feature type="signal peptide" evidence="1">
    <location>
        <begin position="1"/>
        <end position="31"/>
    </location>
</feature>
<evidence type="ECO:0000313" key="3">
    <source>
        <dbReference type="Proteomes" id="UP000010474"/>
    </source>
</evidence>
<organism evidence="2 3">
    <name type="scientific">Anabaena cylindrica (strain ATCC 27899 / PCC 7122)</name>
    <dbReference type="NCBI Taxonomy" id="272123"/>
    <lineage>
        <taxon>Bacteria</taxon>
        <taxon>Bacillati</taxon>
        <taxon>Cyanobacteriota</taxon>
        <taxon>Cyanophyceae</taxon>
        <taxon>Nostocales</taxon>
        <taxon>Nostocaceae</taxon>
        <taxon>Anabaena</taxon>
    </lineage>
</organism>
<evidence type="ECO:0000256" key="1">
    <source>
        <dbReference type="SAM" id="SignalP"/>
    </source>
</evidence>
<dbReference type="Proteomes" id="UP000010474">
    <property type="component" value="Plasmid pANACY.02"/>
</dbReference>
<feature type="chain" id="PRO_5030173427" evidence="1">
    <location>
        <begin position="32"/>
        <end position="187"/>
    </location>
</feature>
<keyword evidence="1" id="KW-0732">Signal</keyword>
<keyword evidence="3" id="KW-1185">Reference proteome</keyword>
<geneLocation type="plasmid" evidence="2 3">
    <name>pANACY.02</name>
</geneLocation>
<accession>K9ZPR8</accession>
<proteinExistence type="predicted"/>
<dbReference type="PATRIC" id="fig|272123.3.peg.6421"/>
<name>K9ZPR8_ANACC</name>
<dbReference type="KEGG" id="acy:Anacy_5914"/>
<sequence>MKTIFKTTTLVMTTVLLLSSQNLVFNTPAIAQRKCGNTEPVEASKTTRTIKLKQFGIKVKIPANFRTILRKDGSVMILDPGSYEAMRCRAPHGIYSFSIKSLPNPQQLSLLELAKISYPNITGETPNIHNYSFNNTQALIIDAQGGYGAYGIFNVPGKGVIEMSAGCDCEVDKTCVIEYLQTTELLK</sequence>
<dbReference type="AlphaFoldDB" id="K9ZPR8"/>
<gene>
    <name evidence="2" type="ordered locus">Anacy_5914</name>
</gene>
<dbReference type="HOGENOM" id="CLU_1444877_0_0_3"/>